<sequence length="295" mass="33536">MKNQIILFVLFLAMQSVTVIAQNDKDTEDAKSYVLADVSYISDAVFMGRRDSISVPYLLPTLGYFDKSGFYANASLSYLTRSNESRVDLSLITVGYNFTRKKFTTGVAGTAYFFNEDSYNVQSEILGGITATLGYDFKILETSLTASSYFNDNSDADFFIGLQLERTFYALKKNLLIIPSLTVHAGSQYFYEEYYRNNRLGNGNRQGQGREGMGAGGINSSTVNIQEADQFDILSYELSIPFHFYYKSFIFSFTPEFAFPQSTATIITEEEIFQEDLDNAFYWSLGISYWFYTKK</sequence>
<organism evidence="2 3">
    <name type="scientific">Aquimarina celericrescens</name>
    <dbReference type="NCBI Taxonomy" id="1964542"/>
    <lineage>
        <taxon>Bacteria</taxon>
        <taxon>Pseudomonadati</taxon>
        <taxon>Bacteroidota</taxon>
        <taxon>Flavobacteriia</taxon>
        <taxon>Flavobacteriales</taxon>
        <taxon>Flavobacteriaceae</taxon>
        <taxon>Aquimarina</taxon>
    </lineage>
</organism>
<gene>
    <name evidence="2" type="ORF">ACFSJT_02805</name>
</gene>
<keyword evidence="3" id="KW-1185">Reference proteome</keyword>
<evidence type="ECO:0000256" key="1">
    <source>
        <dbReference type="SAM" id="SignalP"/>
    </source>
</evidence>
<accession>A0ABW5AV27</accession>
<evidence type="ECO:0008006" key="4">
    <source>
        <dbReference type="Google" id="ProtNLM"/>
    </source>
</evidence>
<comment type="caution">
    <text evidence="2">The sequence shown here is derived from an EMBL/GenBank/DDBJ whole genome shotgun (WGS) entry which is preliminary data.</text>
</comment>
<dbReference type="RefSeq" id="WP_378318678.1">
    <property type="nucleotide sequence ID" value="NZ_JBHUHY010000002.1"/>
</dbReference>
<evidence type="ECO:0000313" key="3">
    <source>
        <dbReference type="Proteomes" id="UP001597344"/>
    </source>
</evidence>
<evidence type="ECO:0000313" key="2">
    <source>
        <dbReference type="EMBL" id="MFD2185704.1"/>
    </source>
</evidence>
<dbReference type="Proteomes" id="UP001597344">
    <property type="component" value="Unassembled WGS sequence"/>
</dbReference>
<protein>
    <recommendedName>
        <fullName evidence="4">Outer membrane protein beta-barrel domain-containing protein</fullName>
    </recommendedName>
</protein>
<proteinExistence type="predicted"/>
<keyword evidence="1" id="KW-0732">Signal</keyword>
<name>A0ABW5AV27_9FLAO</name>
<feature type="signal peptide" evidence="1">
    <location>
        <begin position="1"/>
        <end position="21"/>
    </location>
</feature>
<feature type="chain" id="PRO_5045969155" description="Outer membrane protein beta-barrel domain-containing protein" evidence="1">
    <location>
        <begin position="22"/>
        <end position="295"/>
    </location>
</feature>
<reference evidence="3" key="1">
    <citation type="journal article" date="2019" name="Int. J. Syst. Evol. Microbiol.">
        <title>The Global Catalogue of Microorganisms (GCM) 10K type strain sequencing project: providing services to taxonomists for standard genome sequencing and annotation.</title>
        <authorList>
            <consortium name="The Broad Institute Genomics Platform"/>
            <consortium name="The Broad Institute Genome Sequencing Center for Infectious Disease"/>
            <person name="Wu L."/>
            <person name="Ma J."/>
        </authorList>
    </citation>
    <scope>NUCLEOTIDE SEQUENCE [LARGE SCALE GENOMIC DNA]</scope>
    <source>
        <strain evidence="3">DT92</strain>
    </source>
</reference>
<dbReference type="EMBL" id="JBHUHY010000002">
    <property type="protein sequence ID" value="MFD2185704.1"/>
    <property type="molecule type" value="Genomic_DNA"/>
</dbReference>